<sequence length="223" mass="24949">MLSTVSPLCGLIKFLVRLTLDMLVAAIGVYISTSCIYDRSMFRTCPNSVCLGHLSVWVTVCVVPTMLGGMRWAQQFMFWVSLKTAARRRAGIRPGNGFCSSYREVLLENADDKMIQEEMAAANKTEAPPAPNTMTVNGPPVQNPGAHTTVVLFGFVCFVSYIVWTVVSPHCEWYIYVIPALVCWKVLSWLVGTCVNSYRSSQRHKDVETILHNTLSNRGYERV</sequence>
<name>K7PCC8_CYHV2</name>
<evidence type="ECO:0000313" key="6">
    <source>
        <dbReference type="Proteomes" id="UP000142765"/>
    </source>
</evidence>
<gene>
    <name evidence="2" type="ORF">CyHV2_ORF83</name>
</gene>
<feature type="transmembrane region" description="Helical" evidence="1">
    <location>
        <begin position="173"/>
        <end position="195"/>
    </location>
</feature>
<reference evidence="4" key="3">
    <citation type="submission" date="2019-10" db="EMBL/GenBank/DDBJ databases">
        <title>The complete genome of Cyprinid herpesvirus 2, a new strain isolated from Allogynogenetic crucian carp.</title>
        <authorList>
            <person name="Jiang Y."/>
            <person name="Wang H."/>
            <person name="Lu L."/>
        </authorList>
    </citation>
    <scope>NUCLEOTIDE SEQUENCE</scope>
    <source>
        <strain evidence="4">YC-01</strain>
    </source>
</reference>
<dbReference type="EMBL" id="MN593216">
    <property type="protein sequence ID" value="QIV66899.1"/>
    <property type="molecule type" value="Genomic_DNA"/>
</dbReference>
<keyword evidence="1" id="KW-0812">Transmembrane</keyword>
<evidence type="ECO:0000256" key="1">
    <source>
        <dbReference type="SAM" id="Phobius"/>
    </source>
</evidence>
<protein>
    <submittedName>
        <fullName evidence="3">Membrane ORF83</fullName>
    </submittedName>
    <submittedName>
        <fullName evidence="2">Membrane protein ORF83</fullName>
    </submittedName>
</protein>
<reference evidence="2 5" key="1">
    <citation type="journal article" date="2013" name="J. Virol.">
        <title>Comparative genomics of carp herpesviruses.</title>
        <authorList>
            <person name="Davison A.J."/>
            <person name="Kurobe T."/>
            <person name="Gatherer D."/>
            <person name="Cunningham C."/>
            <person name="Korf I."/>
            <person name="Fukuda H."/>
            <person name="Hedrick R.P."/>
            <person name="Waltzek T.B."/>
        </authorList>
    </citation>
    <scope>NUCLEOTIDE SEQUENCE [LARGE SCALE GENOMIC DNA]</scope>
    <source>
        <strain evidence="2">ST-J1</strain>
    </source>
</reference>
<keyword evidence="1" id="KW-1133">Transmembrane helix</keyword>
<feature type="transmembrane region" description="Helical" evidence="1">
    <location>
        <begin position="150"/>
        <end position="167"/>
    </location>
</feature>
<dbReference type="EMBL" id="KT387800">
    <property type="protein sequence ID" value="AMB21652.1"/>
    <property type="molecule type" value="Genomic_DNA"/>
</dbReference>
<evidence type="ECO:0000313" key="3">
    <source>
        <dbReference type="EMBL" id="AMB21652.1"/>
    </source>
</evidence>
<feature type="transmembrane region" description="Helical" evidence="1">
    <location>
        <begin position="51"/>
        <end position="73"/>
    </location>
</feature>
<dbReference type="RefSeq" id="YP_007003902.1">
    <property type="nucleotide sequence ID" value="NC_019495.1"/>
</dbReference>
<feature type="transmembrane region" description="Helical" evidence="1">
    <location>
        <begin position="12"/>
        <end position="31"/>
    </location>
</feature>
<dbReference type="EMBL" id="JQ815364">
    <property type="protein sequence ID" value="AFJ20512.1"/>
    <property type="molecule type" value="Genomic_DNA"/>
</dbReference>
<dbReference type="KEGG" id="vg:14011404"/>
<dbReference type="Proteomes" id="UP000101183">
    <property type="component" value="Segment"/>
</dbReference>
<keyword evidence="5" id="KW-1185">Reference proteome</keyword>
<organism evidence="2 5">
    <name type="scientific">Cyprinid herpesvirus 2</name>
    <name type="common">CyHV-2</name>
    <dbReference type="NCBI Taxonomy" id="317878"/>
    <lineage>
        <taxon>Viruses</taxon>
        <taxon>Duplodnaviria</taxon>
        <taxon>Heunggongvirae</taxon>
        <taxon>Peploviricota</taxon>
        <taxon>Herviviricetes</taxon>
        <taxon>Herpesvirales</taxon>
        <taxon>Alloherpesviridae</taxon>
        <taxon>Cyvirus</taxon>
        <taxon>Cyvirus cyprinidallo2</taxon>
    </lineage>
</organism>
<dbReference type="Proteomes" id="UP000142765">
    <property type="component" value="Segment"/>
</dbReference>
<evidence type="ECO:0000313" key="4">
    <source>
        <dbReference type="EMBL" id="QIV66899.1"/>
    </source>
</evidence>
<reference evidence="3 6" key="2">
    <citation type="submission" date="2015-08" db="EMBL/GenBank/DDBJ databases">
        <authorList>
            <person name="Babu N.S."/>
            <person name="Beckwith C.J."/>
            <person name="Beseler K.G."/>
            <person name="Brison A."/>
            <person name="Carone J.V."/>
            <person name="Caskin T.P."/>
            <person name="Diamond M."/>
            <person name="Durham M.E."/>
            <person name="Foxe J.M."/>
            <person name="Go M."/>
            <person name="Henderson B.A."/>
            <person name="Jones I.B."/>
            <person name="McGettigan J.A."/>
            <person name="Micheletti S.J."/>
            <person name="Nasrallah M.E."/>
            <person name="Ortiz D."/>
            <person name="Piller C.R."/>
            <person name="Privatt S.R."/>
            <person name="Schneider S.L."/>
            <person name="Sharp S."/>
            <person name="Smith T.C."/>
            <person name="Stanton J.D."/>
            <person name="Ullery H.E."/>
            <person name="Wilson R.J."/>
            <person name="Serrano M.G."/>
            <person name="Buck G."/>
            <person name="Lee V."/>
            <person name="Wang Y."/>
            <person name="Carvalho R."/>
            <person name="Voegtly L."/>
            <person name="Shi R."/>
            <person name="Duckworth R."/>
            <person name="Johnson A."/>
            <person name="Loviza R."/>
            <person name="Walstead R."/>
            <person name="Shah Z."/>
            <person name="Kiflezghi M."/>
            <person name="Wade K."/>
            <person name="Ball S.L."/>
            <person name="Bradley K.W."/>
            <person name="Asai D.J."/>
            <person name="Bowman C.A."/>
            <person name="Russell D.A."/>
            <person name="Pope W.H."/>
            <person name="Jacobs-Sera D."/>
            <person name="Hendrix R.W."/>
            <person name="Hatfull G.F."/>
        </authorList>
    </citation>
    <scope>NUCLEOTIDE SEQUENCE [LARGE SCALE GENOMIC DNA]</scope>
    <source>
        <strain evidence="3">SY</strain>
    </source>
</reference>
<accession>K7PCC8</accession>
<proteinExistence type="predicted"/>
<keyword evidence="1" id="KW-0472">Membrane</keyword>
<evidence type="ECO:0000313" key="5">
    <source>
        <dbReference type="Proteomes" id="UP000101183"/>
    </source>
</evidence>
<dbReference type="GeneID" id="14011404"/>
<evidence type="ECO:0000313" key="2">
    <source>
        <dbReference type="EMBL" id="AFJ20512.1"/>
    </source>
</evidence>